<dbReference type="Proteomes" id="UP000285120">
    <property type="component" value="Unassembled WGS sequence"/>
</dbReference>
<name>A0A419UWM7_9BACL</name>
<dbReference type="Gene3D" id="3.40.630.30">
    <property type="match status" value="1"/>
</dbReference>
<dbReference type="Pfam" id="PF13420">
    <property type="entry name" value="Acetyltransf_4"/>
    <property type="match status" value="1"/>
</dbReference>
<dbReference type="OrthoDB" id="9799092at2"/>
<dbReference type="RefSeq" id="WP_120194099.1">
    <property type="nucleotide sequence ID" value="NZ_RAPK01000011.1"/>
</dbReference>
<gene>
    <name evidence="2" type="ORF">ATL39_2955</name>
</gene>
<comment type="caution">
    <text evidence="2">The sequence shown here is derived from an EMBL/GenBank/DDBJ whole genome shotgun (WGS) entry which is preliminary data.</text>
</comment>
<organism evidence="2 3">
    <name type="scientific">Sinobaca qinghaiensis</name>
    <dbReference type="NCBI Taxonomy" id="342944"/>
    <lineage>
        <taxon>Bacteria</taxon>
        <taxon>Bacillati</taxon>
        <taxon>Bacillota</taxon>
        <taxon>Bacilli</taxon>
        <taxon>Bacillales</taxon>
        <taxon>Sporolactobacillaceae</taxon>
        <taxon>Sinobaca</taxon>
    </lineage>
</organism>
<dbReference type="AlphaFoldDB" id="A0A419UWM7"/>
<evidence type="ECO:0000313" key="3">
    <source>
        <dbReference type="Proteomes" id="UP000285120"/>
    </source>
</evidence>
<dbReference type="InterPro" id="IPR000182">
    <property type="entry name" value="GNAT_dom"/>
</dbReference>
<evidence type="ECO:0000313" key="2">
    <source>
        <dbReference type="EMBL" id="RKD69535.1"/>
    </source>
</evidence>
<protein>
    <submittedName>
        <fullName evidence="2">Acetyltransferase (GNAT) family protein</fullName>
    </submittedName>
</protein>
<sequence>MTIRFLDINDVYDFRELRIKGLQTDPTAFGSTYDREINLPLEKFEERLKHSPNQFTVGCFHRNKLICSASFIRHSADKFKHKGMIVAVYCEEEYRGSGAAKKTIQFLLTNAKKLPGLEILHITVVSDNIRAKHFYTNIGFQKYGQEPRALFYKNRYYDEDLMYLEIQKG</sequence>
<feature type="domain" description="N-acetyltransferase" evidence="1">
    <location>
        <begin position="1"/>
        <end position="167"/>
    </location>
</feature>
<dbReference type="GO" id="GO:0016747">
    <property type="term" value="F:acyltransferase activity, transferring groups other than amino-acyl groups"/>
    <property type="evidence" value="ECO:0007669"/>
    <property type="project" value="InterPro"/>
</dbReference>
<evidence type="ECO:0000259" key="1">
    <source>
        <dbReference type="PROSITE" id="PS51186"/>
    </source>
</evidence>
<dbReference type="EMBL" id="RAPK01000011">
    <property type="protein sequence ID" value="RKD69535.1"/>
    <property type="molecule type" value="Genomic_DNA"/>
</dbReference>
<accession>A0A419UWM7</accession>
<reference evidence="2 3" key="1">
    <citation type="submission" date="2018-09" db="EMBL/GenBank/DDBJ databases">
        <title>Genomic Encyclopedia of Archaeal and Bacterial Type Strains, Phase II (KMG-II): from individual species to whole genera.</title>
        <authorList>
            <person name="Goeker M."/>
        </authorList>
    </citation>
    <scope>NUCLEOTIDE SEQUENCE [LARGE SCALE GENOMIC DNA]</scope>
    <source>
        <strain evidence="2 3">DSM 17008</strain>
    </source>
</reference>
<dbReference type="InterPro" id="IPR016181">
    <property type="entry name" value="Acyl_CoA_acyltransferase"/>
</dbReference>
<dbReference type="PROSITE" id="PS51186">
    <property type="entry name" value="GNAT"/>
    <property type="match status" value="1"/>
</dbReference>
<keyword evidence="3" id="KW-1185">Reference proteome</keyword>
<dbReference type="SUPFAM" id="SSF55729">
    <property type="entry name" value="Acyl-CoA N-acyltransferases (Nat)"/>
    <property type="match status" value="1"/>
</dbReference>
<proteinExistence type="predicted"/>
<keyword evidence="2" id="KW-0808">Transferase</keyword>